<sequence>MNTAGTSLVQGLTAESAGRTIGEGDVNLFAGLVGDFTPIHVDETAAAKSPHGTRIAHGPHSMATAIGMATHTGLFGERVIGLVNLNWDFFGAVRLGDTIRSRVTVEALRPTSKPGRNLATYAFEVLNQNDEIIQRGHLKVIVRADQNEEIKP</sequence>
<dbReference type="EMBL" id="CCND01000017">
    <property type="protein sequence ID" value="CDX58788.1"/>
    <property type="molecule type" value="Genomic_DNA"/>
</dbReference>
<dbReference type="InterPro" id="IPR002539">
    <property type="entry name" value="MaoC-like_dom"/>
</dbReference>
<evidence type="ECO:0000313" key="3">
    <source>
        <dbReference type="Proteomes" id="UP000182888"/>
    </source>
</evidence>
<dbReference type="PANTHER" id="PTHR43664">
    <property type="entry name" value="MONOAMINE OXIDASE-RELATED"/>
    <property type="match status" value="1"/>
</dbReference>
<dbReference type="Pfam" id="PF01575">
    <property type="entry name" value="MaoC_dehydratas"/>
    <property type="match status" value="1"/>
</dbReference>
<dbReference type="InterPro" id="IPR052342">
    <property type="entry name" value="MCH/BMMD"/>
</dbReference>
<reference evidence="3" key="1">
    <citation type="submission" date="2014-08" db="EMBL/GenBank/DDBJ databases">
        <authorList>
            <person name="Edwards T."/>
        </authorList>
    </citation>
    <scope>NUCLEOTIDE SEQUENCE [LARGE SCALE GENOMIC DNA]</scope>
</reference>
<protein>
    <submittedName>
        <fullName evidence="2">MaoC domain protein dehydratase</fullName>
    </submittedName>
</protein>
<dbReference type="Proteomes" id="UP000182888">
    <property type="component" value="Unassembled WGS sequence"/>
</dbReference>
<dbReference type="InterPro" id="IPR029069">
    <property type="entry name" value="HotDog_dom_sf"/>
</dbReference>
<feature type="domain" description="MaoC-like" evidence="1">
    <location>
        <begin position="17"/>
        <end position="110"/>
    </location>
</feature>
<name>A0A0K2W0Q4_MESPL</name>
<dbReference type="Gene3D" id="3.10.129.10">
    <property type="entry name" value="Hotdog Thioesterase"/>
    <property type="match status" value="1"/>
</dbReference>
<accession>A0A0K2W0Q4</accession>
<gene>
    <name evidence="2" type="ORF">MPL1032_240259</name>
</gene>
<organism evidence="2 3">
    <name type="scientific">Mesorhizobium plurifarium</name>
    <dbReference type="NCBI Taxonomy" id="69974"/>
    <lineage>
        <taxon>Bacteria</taxon>
        <taxon>Pseudomonadati</taxon>
        <taxon>Pseudomonadota</taxon>
        <taxon>Alphaproteobacteria</taxon>
        <taxon>Hyphomicrobiales</taxon>
        <taxon>Phyllobacteriaceae</taxon>
        <taxon>Mesorhizobium</taxon>
    </lineage>
</organism>
<proteinExistence type="predicted"/>
<evidence type="ECO:0000259" key="1">
    <source>
        <dbReference type="Pfam" id="PF01575"/>
    </source>
</evidence>
<dbReference type="AlphaFoldDB" id="A0A0K2W0Q4"/>
<evidence type="ECO:0000313" key="2">
    <source>
        <dbReference type="EMBL" id="CDX58788.1"/>
    </source>
</evidence>
<dbReference type="SUPFAM" id="SSF54637">
    <property type="entry name" value="Thioesterase/thiol ester dehydrase-isomerase"/>
    <property type="match status" value="1"/>
</dbReference>
<dbReference type="PANTHER" id="PTHR43664:SF1">
    <property type="entry name" value="BETA-METHYLMALYL-COA DEHYDRATASE"/>
    <property type="match status" value="1"/>
</dbReference>